<feature type="compositionally biased region" description="Low complexity" evidence="3">
    <location>
        <begin position="217"/>
        <end position="234"/>
    </location>
</feature>
<sequence length="804" mass="90183">MLHIRFANTASVMNTDEYSDYSSSQSGADDVEEYHYSSDPDRLAVNSIRIQQADNALASASGVPQSDDEESLENLGFFEKEKWVREPSPERAEPYRAGYEEYDNDAAAAQIQFDAELALQIQAKESADQVKLLARQNASLKRKLERALLVPASRNSVQRGTLDEGVDSSRTFRSSATPAQASDALPVNSTLYQAIVGSPRKSRQSRPQKKAADIPGDSDPSDLSNSSSDDSLSSVRGAFPKQPESDHEDDSNSVKKAKSKARRDHRSRLEIMKYQQSFLKPTLPEIYKGEADADTFEKYSDQCHDYAKVAFMDSAQAVKLAGSRCSGDAYRFYESEVRRGKKKFTLTEFLRGMFDYVFPANFRTSQRILFESQVQRRGQKSVDFLRRLQTIARSAGDVSKREIMRHFWRYGYNRGVAKLISWKLDEHSAKLQTVLEEVVTAEQIIEKEGSTQDSERSRTASRYPQKAEKVPEKRDEPRGSASHQGGTPTRGFRPPGTVPGSSAGQRRDSRKPDTKSFGPSKRLDEATMTKLRDEGLCFTCRKPGHIGRDCPGSRSVKPPGLRVNAVAFTDADARLSALDEGGRLGLFAARPVFGNMQGSDSTPDSFSLSEGEEAVPGLEDIGPPFLSEGEDEALPPMRPKWADVPEHWLHRDGSDMVTHEWGIRSDLLDLYLHMDEITTAVVIPADPIDYNNIAHPKFEVVSWFCLNNKMKQLGMYKLNLYDEPEAFIPDEVLGDEKRTDCNNVWLSAFEWHLPATCYDSEDSRHWDGDGDEFASDEDDSYLLTHPSNQEMGFRFGLSSKFGFR</sequence>
<keyword evidence="1" id="KW-0507">mRNA processing</keyword>
<feature type="region of interest" description="Disordered" evidence="3">
    <location>
        <begin position="446"/>
        <end position="526"/>
    </location>
</feature>
<feature type="region of interest" description="Disordered" evidence="3">
    <location>
        <begin position="15"/>
        <end position="38"/>
    </location>
</feature>
<proteinExistence type="predicted"/>
<dbReference type="SUPFAM" id="SSF57756">
    <property type="entry name" value="Retrovirus zinc finger-like domains"/>
    <property type="match status" value="1"/>
</dbReference>
<dbReference type="PROSITE" id="PS50158">
    <property type="entry name" value="ZF_CCHC"/>
    <property type="match status" value="1"/>
</dbReference>
<dbReference type="Pfam" id="PF00098">
    <property type="entry name" value="zf-CCHC"/>
    <property type="match status" value="1"/>
</dbReference>
<accession>A0A166L4V5</accession>
<name>A0A166L4V5_9AGAM</name>
<evidence type="ECO:0000256" key="3">
    <source>
        <dbReference type="SAM" id="MobiDB-lite"/>
    </source>
</evidence>
<dbReference type="SMART" id="SM00343">
    <property type="entry name" value="ZnF_C2HC"/>
    <property type="match status" value="1"/>
</dbReference>
<feature type="domain" description="CCHC-type" evidence="4">
    <location>
        <begin position="537"/>
        <end position="551"/>
    </location>
</feature>
<evidence type="ECO:0000256" key="2">
    <source>
        <dbReference type="PROSITE-ProRule" id="PRU00047"/>
    </source>
</evidence>
<dbReference type="OrthoDB" id="3267748at2759"/>
<keyword evidence="2" id="KW-0863">Zinc-finger</keyword>
<dbReference type="EMBL" id="KV417538">
    <property type="protein sequence ID" value="KZP22577.1"/>
    <property type="molecule type" value="Genomic_DNA"/>
</dbReference>
<dbReference type="STRING" id="436010.A0A166L4V5"/>
<dbReference type="InterPro" id="IPR001878">
    <property type="entry name" value="Znf_CCHC"/>
</dbReference>
<feature type="compositionally biased region" description="Basic and acidic residues" evidence="3">
    <location>
        <begin position="505"/>
        <end position="514"/>
    </location>
</feature>
<dbReference type="GO" id="GO:0006397">
    <property type="term" value="P:mRNA processing"/>
    <property type="evidence" value="ECO:0007669"/>
    <property type="project" value="UniProtKB-KW"/>
</dbReference>
<feature type="region of interest" description="Disordered" evidence="3">
    <location>
        <begin position="197"/>
        <end position="266"/>
    </location>
</feature>
<feature type="compositionally biased region" description="Polar residues" evidence="3">
    <location>
        <begin position="15"/>
        <end position="27"/>
    </location>
</feature>
<keyword evidence="2" id="KW-0479">Metal-binding</keyword>
<feature type="compositionally biased region" description="Polar residues" evidence="3">
    <location>
        <begin position="168"/>
        <end position="180"/>
    </location>
</feature>
<feature type="compositionally biased region" description="Basic and acidic residues" evidence="3">
    <location>
        <begin position="446"/>
        <end position="458"/>
    </location>
</feature>
<evidence type="ECO:0000256" key="1">
    <source>
        <dbReference type="ARBA" id="ARBA00022664"/>
    </source>
</evidence>
<feature type="compositionally biased region" description="Basic residues" evidence="3">
    <location>
        <begin position="200"/>
        <end position="209"/>
    </location>
</feature>
<dbReference type="InterPro" id="IPR036875">
    <property type="entry name" value="Znf_CCHC_sf"/>
</dbReference>
<feature type="compositionally biased region" description="Basic and acidic residues" evidence="3">
    <location>
        <begin position="465"/>
        <end position="478"/>
    </location>
</feature>
<feature type="compositionally biased region" description="Low complexity" evidence="3">
    <location>
        <begin position="485"/>
        <end position="500"/>
    </location>
</feature>
<dbReference type="GO" id="GO:0008270">
    <property type="term" value="F:zinc ion binding"/>
    <property type="evidence" value="ECO:0007669"/>
    <property type="project" value="UniProtKB-KW"/>
</dbReference>
<dbReference type="Gene3D" id="4.10.60.10">
    <property type="entry name" value="Zinc finger, CCHC-type"/>
    <property type="match status" value="1"/>
</dbReference>
<feature type="region of interest" description="Disordered" evidence="3">
    <location>
        <begin position="154"/>
        <end position="185"/>
    </location>
</feature>
<dbReference type="GO" id="GO:0003676">
    <property type="term" value="F:nucleic acid binding"/>
    <property type="evidence" value="ECO:0007669"/>
    <property type="project" value="InterPro"/>
</dbReference>
<protein>
    <recommendedName>
        <fullName evidence="4">CCHC-type domain-containing protein</fullName>
    </recommendedName>
</protein>
<dbReference type="AlphaFoldDB" id="A0A166L4V5"/>
<organism evidence="5">
    <name type="scientific">Athelia psychrophila</name>
    <dbReference type="NCBI Taxonomy" id="1759441"/>
    <lineage>
        <taxon>Eukaryota</taxon>
        <taxon>Fungi</taxon>
        <taxon>Dikarya</taxon>
        <taxon>Basidiomycota</taxon>
        <taxon>Agaricomycotina</taxon>
        <taxon>Agaricomycetes</taxon>
        <taxon>Agaricomycetidae</taxon>
        <taxon>Atheliales</taxon>
        <taxon>Atheliaceae</taxon>
        <taxon>Athelia</taxon>
    </lineage>
</organism>
<reference evidence="5" key="1">
    <citation type="journal article" date="2016" name="Mol. Biol. Evol.">
        <title>Comparative Genomics of Early-Diverging Mushroom-Forming Fungi Provides Insights into the Origins of Lignocellulose Decay Capabilities.</title>
        <authorList>
            <person name="Nagy L.G."/>
            <person name="Riley R."/>
            <person name="Tritt A."/>
            <person name="Adam C."/>
            <person name="Daum C."/>
            <person name="Floudas D."/>
            <person name="Sun H."/>
            <person name="Yadav J.S."/>
            <person name="Pangilinan J."/>
            <person name="Larsson K.H."/>
            <person name="Matsuura K."/>
            <person name="Barry K."/>
            <person name="Labutti K."/>
            <person name="Kuo R."/>
            <person name="Ohm R.A."/>
            <person name="Bhattacharya S.S."/>
            <person name="Shirouzu T."/>
            <person name="Yoshinaga Y."/>
            <person name="Martin F.M."/>
            <person name="Grigoriev I.V."/>
            <person name="Hibbett D.S."/>
        </authorList>
    </citation>
    <scope>NUCLEOTIDE SEQUENCE [LARGE SCALE GENOMIC DNA]</scope>
    <source>
        <strain evidence="5">CBS 109695</strain>
    </source>
</reference>
<evidence type="ECO:0000313" key="5">
    <source>
        <dbReference type="EMBL" id="KZP22577.1"/>
    </source>
</evidence>
<evidence type="ECO:0000259" key="4">
    <source>
        <dbReference type="PROSITE" id="PS50158"/>
    </source>
</evidence>
<feature type="compositionally biased region" description="Basic residues" evidence="3">
    <location>
        <begin position="255"/>
        <end position="266"/>
    </location>
</feature>
<keyword evidence="2" id="KW-0862">Zinc</keyword>
<gene>
    <name evidence="5" type="ORF">FIBSPDRAFT_890216</name>
</gene>